<evidence type="ECO:0000313" key="3">
    <source>
        <dbReference type="Proteomes" id="UP000192247"/>
    </source>
</evidence>
<organism evidence="2 3">
    <name type="scientific">Tropilaelaps mercedesae</name>
    <dbReference type="NCBI Taxonomy" id="418985"/>
    <lineage>
        <taxon>Eukaryota</taxon>
        <taxon>Metazoa</taxon>
        <taxon>Ecdysozoa</taxon>
        <taxon>Arthropoda</taxon>
        <taxon>Chelicerata</taxon>
        <taxon>Arachnida</taxon>
        <taxon>Acari</taxon>
        <taxon>Parasitiformes</taxon>
        <taxon>Mesostigmata</taxon>
        <taxon>Gamasina</taxon>
        <taxon>Dermanyssoidea</taxon>
        <taxon>Laelapidae</taxon>
        <taxon>Tropilaelaps</taxon>
    </lineage>
</organism>
<dbReference type="Gene3D" id="3.15.10.50">
    <property type="match status" value="1"/>
</dbReference>
<reference evidence="2 3" key="1">
    <citation type="journal article" date="2017" name="Gigascience">
        <title>Draft genome of the honey bee ectoparasitic mite, Tropilaelaps mercedesae, is shaped by the parasitic life history.</title>
        <authorList>
            <person name="Dong X."/>
            <person name="Armstrong S.D."/>
            <person name="Xia D."/>
            <person name="Makepeace B.L."/>
            <person name="Darby A.C."/>
            <person name="Kadowaki T."/>
        </authorList>
    </citation>
    <scope>NUCLEOTIDE SEQUENCE [LARGE SCALE GENOMIC DNA]</scope>
    <source>
        <strain evidence="2">Wuxi-XJTLU</strain>
    </source>
</reference>
<gene>
    <name evidence="2" type="ORF">BIW11_08702</name>
</gene>
<accession>A0A1V9XNF3</accession>
<protein>
    <submittedName>
        <fullName evidence="2">Uncharacterized protein</fullName>
    </submittedName>
</protein>
<proteinExistence type="predicted"/>
<dbReference type="AlphaFoldDB" id="A0A1V9XNF3"/>
<feature type="signal peptide" evidence="1">
    <location>
        <begin position="1"/>
        <end position="34"/>
    </location>
</feature>
<dbReference type="InParanoid" id="A0A1V9XNF3"/>
<keyword evidence="1" id="KW-0732">Signal</keyword>
<dbReference type="OrthoDB" id="10456554at2759"/>
<sequence>MLLNDGMYIMASSWALWTRAFLLVAIQVVPKVLSTDMTTEVQMSDVTTPAPVMIPSISMGSDAAKRWVDRLLLAARNASDLDPMPVKPFKIIVPSNGWTNADFHADFSNGSTRGLSRLTRSDDCTANDGGDFLECQLGLKNIHIKLKAEVKGDLFIPTVHPLAATCSVTESSIVLHLKQLTNNNNTGMESLFKLQNASISGELKVETTFIGTLSLSRQRLKTFRTKLGEALIDLLKNVLLDNYVRILKSVAEFSGAV</sequence>
<dbReference type="Proteomes" id="UP000192247">
    <property type="component" value="Unassembled WGS sequence"/>
</dbReference>
<name>A0A1V9XNF3_9ACAR</name>
<evidence type="ECO:0000256" key="1">
    <source>
        <dbReference type="SAM" id="SignalP"/>
    </source>
</evidence>
<dbReference type="EMBL" id="MNPL01007020">
    <property type="protein sequence ID" value="OQR75006.1"/>
    <property type="molecule type" value="Genomic_DNA"/>
</dbReference>
<evidence type="ECO:0000313" key="2">
    <source>
        <dbReference type="EMBL" id="OQR75006.1"/>
    </source>
</evidence>
<comment type="caution">
    <text evidence="2">The sequence shown here is derived from an EMBL/GenBank/DDBJ whole genome shotgun (WGS) entry which is preliminary data.</text>
</comment>
<dbReference type="InterPro" id="IPR038602">
    <property type="entry name" value="Mite_allergen_7_sf"/>
</dbReference>
<feature type="chain" id="PRO_5012980795" evidence="1">
    <location>
        <begin position="35"/>
        <end position="257"/>
    </location>
</feature>
<keyword evidence="3" id="KW-1185">Reference proteome</keyword>